<dbReference type="Proteomes" id="UP000789901">
    <property type="component" value="Unassembled WGS sequence"/>
</dbReference>
<evidence type="ECO:0000313" key="2">
    <source>
        <dbReference type="EMBL" id="CAG8458414.1"/>
    </source>
</evidence>
<evidence type="ECO:0000313" key="3">
    <source>
        <dbReference type="Proteomes" id="UP000789901"/>
    </source>
</evidence>
<feature type="compositionally biased region" description="Polar residues" evidence="1">
    <location>
        <begin position="360"/>
        <end position="370"/>
    </location>
</feature>
<proteinExistence type="predicted"/>
<reference evidence="2 3" key="1">
    <citation type="submission" date="2021-06" db="EMBL/GenBank/DDBJ databases">
        <authorList>
            <person name="Kallberg Y."/>
            <person name="Tangrot J."/>
            <person name="Rosling A."/>
        </authorList>
    </citation>
    <scope>NUCLEOTIDE SEQUENCE [LARGE SCALE GENOMIC DNA]</scope>
    <source>
        <strain evidence="2 3">120-4 pot B 10/14</strain>
    </source>
</reference>
<name>A0ABM8VVS2_GIGMA</name>
<feature type="region of interest" description="Disordered" evidence="1">
    <location>
        <begin position="130"/>
        <end position="151"/>
    </location>
</feature>
<organism evidence="2 3">
    <name type="scientific">Gigaspora margarita</name>
    <dbReference type="NCBI Taxonomy" id="4874"/>
    <lineage>
        <taxon>Eukaryota</taxon>
        <taxon>Fungi</taxon>
        <taxon>Fungi incertae sedis</taxon>
        <taxon>Mucoromycota</taxon>
        <taxon>Glomeromycotina</taxon>
        <taxon>Glomeromycetes</taxon>
        <taxon>Diversisporales</taxon>
        <taxon>Gigasporaceae</taxon>
        <taxon>Gigaspora</taxon>
    </lineage>
</organism>
<feature type="region of interest" description="Disordered" evidence="1">
    <location>
        <begin position="339"/>
        <end position="388"/>
    </location>
</feature>
<sequence length="614" mass="70674">MVETIEDKKEIVRSSINLIWEATDGGIKKIVFNNQSRSAAIFLSDGTEDTENLNAPGAVLISEETYRKIINDLADMKGKKSIATEDNLDSDNLSQVDELMFDAQASENDTLNLEEGQHTEDSHINDYFKTSKRTKNNNASKYPHVNENQEQRDNVNNDFEETDKLLPDSHSLINVTVNTSQAVSTDNQISIDNECVTDNQLKITENWLNLLPDSHSPINVTVNTSQAVSIDNQISPDNECVTDNQHVDESMLNDHPNDHPNDQPNDQPSINVISGMLEQTNLAENSTLADDIESIQDNNYEEDFDFAENSKNSKRKIYKFDKRSVKKNKRLKKKYEKQLYTSESDHEESQNIKFSKKKTMNLNKKSTSLSDPLAPHNDSSTDDSAENRVGSANFPIVLIEKDERFSNNISNEQNIPITNELVNEDSSPINQYFKKEVFEVSTEPEPFPKIMEDVRSCSEYLKIWDLHYNNCNRLIEIQDLKKLELIYSLAKVFFTMIKICYQEQVKDMSLAKNTNTWKGRDIKSRMNKFWNTNSRTMLIKWTSCWRLCHFLWVTNITPKEMVKVKLKADFFRNATESEYNFLIKELLGQGFPNFSNIKDEKILDLVEIAKKICK</sequence>
<feature type="region of interest" description="Disordered" evidence="1">
    <location>
        <begin position="249"/>
        <end position="269"/>
    </location>
</feature>
<gene>
    <name evidence="2" type="ORF">GMARGA_LOCUS177</name>
</gene>
<accession>A0ABM8VVS2</accession>
<evidence type="ECO:0000256" key="1">
    <source>
        <dbReference type="SAM" id="MobiDB-lite"/>
    </source>
</evidence>
<comment type="caution">
    <text evidence="2">The sequence shown here is derived from an EMBL/GenBank/DDBJ whole genome shotgun (WGS) entry which is preliminary data.</text>
</comment>
<protein>
    <submittedName>
        <fullName evidence="2">26040_t:CDS:1</fullName>
    </submittedName>
</protein>
<keyword evidence="3" id="KW-1185">Reference proteome</keyword>
<dbReference type="EMBL" id="CAJVQB010000017">
    <property type="protein sequence ID" value="CAG8458414.1"/>
    <property type="molecule type" value="Genomic_DNA"/>
</dbReference>